<keyword evidence="8" id="KW-0675">Receptor</keyword>
<feature type="transmembrane region" description="Helical" evidence="11">
    <location>
        <begin position="605"/>
        <end position="632"/>
    </location>
</feature>
<sequence>MQLQAPFLSSAINMVIVKECASVFQFALFFALMVFTCEANSHSSSDAPMQQYGSLSRLAHNALHSSESGVARIDGDVFLGGLFPVHAKGNGSAFCVEINEQVGIHRVEAMLYAVDQVNNNSHLLPNITLGVEIRDDCGTVNTALEQCLNFFVGTLANNEQICSLSDSSFRVQRRAVLGGVVGPSFSTTTIQVATLLRLFDVPQVSYAATSAELSDKDRFEYFVRTVPPDSFQARAMVDIIRHMNWTAVFAVYSRGSYGEQGMLIFQEFCEQLNVCIADHRLLEPDFTEAEYDKLIERFRKEEGTRVVVMFCNSEDLRSMLQAAKRAENRGIKNPFLWLASDFWGTRLGHVEGLEDIADGAITIEIQTFDRQLKPFYDYFSKLNPLNNSRNPWFKEYWEKRFDCKFGNESSPSYRCNDSENQSSVLQRFDAKVPFVIDAVLSFAHALHNLHRNVCGEAPGVCPEMKKLDRTALLWYLRNVPFNGTTGLVKFDVNGDSAGKYDIYVYRNARKNSYERLGSWIEGKLTFDPNGTLQGKDYIESQCGKPCGPQAIKRIRDTRCCWTCEKCDDDSYVANEFTCQTCVQGMHPNATFNGCEPLNREHLRSVWIAIVISLASLGIIATSLVCGVFIKFADTPLIKASGHELSIVLFMGLFLCYSFAFVMVSYPSKVVCAIQRLGMGLCFSVCYASLLVRTNRIARIFSGVKTPSFISPRSQLFITAVIIAPQLAMIITGLLIRPPGPVSSFKYKDFVLVKCNIHTVGVVALFGYNSVLIVLCTFYAFRTRKTPLNFNEAKFIGFCMYTTCVIWIAFVPVYYGIGGGFEAVALAFSAVISATTILIFIFMPKVYIVVFKPEKNIRSNSRLRSRTKSLDFNISFSIEDCNGESRDF</sequence>
<comment type="subcellular location">
    <subcellularLocation>
        <location evidence="1">Cell membrane</location>
        <topology evidence="1">Multi-pass membrane protein</topology>
    </subcellularLocation>
</comment>
<dbReference type="PANTHER" id="PTHR24060">
    <property type="entry name" value="METABOTROPIC GLUTAMATE RECEPTOR"/>
    <property type="match status" value="1"/>
</dbReference>
<proteinExistence type="inferred from homology"/>
<evidence type="ECO:0000313" key="13">
    <source>
        <dbReference type="EMBL" id="CAH3149314.1"/>
    </source>
</evidence>
<evidence type="ECO:0000313" key="14">
    <source>
        <dbReference type="Proteomes" id="UP001159405"/>
    </source>
</evidence>
<feature type="transmembrane region" description="Helical" evidence="11">
    <location>
        <begin position="755"/>
        <end position="780"/>
    </location>
</feature>
<dbReference type="CDD" id="cd06362">
    <property type="entry name" value="PBP1_mGluR"/>
    <property type="match status" value="1"/>
</dbReference>
<feature type="transmembrane region" description="Helical" evidence="11">
    <location>
        <begin position="644"/>
        <end position="666"/>
    </location>
</feature>
<dbReference type="InterPro" id="IPR000162">
    <property type="entry name" value="GPCR_3_mtglu_rcpt"/>
</dbReference>
<reference evidence="13 14" key="1">
    <citation type="submission" date="2022-05" db="EMBL/GenBank/DDBJ databases">
        <authorList>
            <consortium name="Genoscope - CEA"/>
            <person name="William W."/>
        </authorList>
    </citation>
    <scope>NUCLEOTIDE SEQUENCE [LARGE SCALE GENOMIC DNA]</scope>
</reference>
<comment type="caution">
    <text evidence="13">The sequence shown here is derived from an EMBL/GenBank/DDBJ whole genome shotgun (WGS) entry which is preliminary data.</text>
</comment>
<dbReference type="PROSITE" id="PS00980">
    <property type="entry name" value="G_PROTEIN_RECEP_F3_2"/>
    <property type="match status" value="1"/>
</dbReference>
<feature type="transmembrane region" description="Helical" evidence="11">
    <location>
        <begin position="672"/>
        <end position="694"/>
    </location>
</feature>
<keyword evidence="9" id="KW-0325">Glycoprotein</keyword>
<evidence type="ECO:0000256" key="2">
    <source>
        <dbReference type="ARBA" id="ARBA00007242"/>
    </source>
</evidence>
<accession>A0ABN8PSJ6</accession>
<dbReference type="InterPro" id="IPR001828">
    <property type="entry name" value="ANF_lig-bd_rcpt"/>
</dbReference>
<keyword evidence="5 11" id="KW-1133">Transmembrane helix</keyword>
<dbReference type="SUPFAM" id="SSF53822">
    <property type="entry name" value="Periplasmic binding protein-like I"/>
    <property type="match status" value="1"/>
</dbReference>
<keyword evidence="4 11" id="KW-0812">Transmembrane</keyword>
<dbReference type="PRINTS" id="PR00248">
    <property type="entry name" value="GPCRMGR"/>
</dbReference>
<evidence type="ECO:0000256" key="10">
    <source>
        <dbReference type="ARBA" id="ARBA00023224"/>
    </source>
</evidence>
<keyword evidence="10" id="KW-0807">Transducer</keyword>
<dbReference type="InterPro" id="IPR028082">
    <property type="entry name" value="Peripla_BP_I"/>
</dbReference>
<evidence type="ECO:0000256" key="3">
    <source>
        <dbReference type="ARBA" id="ARBA00022475"/>
    </source>
</evidence>
<evidence type="ECO:0000256" key="7">
    <source>
        <dbReference type="ARBA" id="ARBA00023136"/>
    </source>
</evidence>
<comment type="similarity">
    <text evidence="2">Belongs to the G-protein coupled receptor 3 family.</text>
</comment>
<dbReference type="Gene3D" id="3.40.50.2300">
    <property type="match status" value="2"/>
</dbReference>
<keyword evidence="6" id="KW-0297">G-protein coupled receptor</keyword>
<feature type="non-terminal residue" evidence="13">
    <location>
        <position position="887"/>
    </location>
</feature>
<evidence type="ECO:0000256" key="11">
    <source>
        <dbReference type="SAM" id="Phobius"/>
    </source>
</evidence>
<organism evidence="13 14">
    <name type="scientific">Porites lobata</name>
    <dbReference type="NCBI Taxonomy" id="104759"/>
    <lineage>
        <taxon>Eukaryota</taxon>
        <taxon>Metazoa</taxon>
        <taxon>Cnidaria</taxon>
        <taxon>Anthozoa</taxon>
        <taxon>Hexacorallia</taxon>
        <taxon>Scleractinia</taxon>
        <taxon>Fungiina</taxon>
        <taxon>Poritidae</taxon>
        <taxon>Porites</taxon>
    </lineage>
</organism>
<feature type="transmembrane region" description="Helical" evidence="11">
    <location>
        <begin position="822"/>
        <end position="849"/>
    </location>
</feature>
<evidence type="ECO:0000256" key="9">
    <source>
        <dbReference type="ARBA" id="ARBA00023180"/>
    </source>
</evidence>
<dbReference type="Pfam" id="PF00003">
    <property type="entry name" value="7tm_3"/>
    <property type="match status" value="1"/>
</dbReference>
<dbReference type="CDD" id="cd15285">
    <property type="entry name" value="7tmC_mGluR_group1"/>
    <property type="match status" value="1"/>
</dbReference>
<evidence type="ECO:0000256" key="1">
    <source>
        <dbReference type="ARBA" id="ARBA00004651"/>
    </source>
</evidence>
<dbReference type="PROSITE" id="PS50259">
    <property type="entry name" value="G_PROTEIN_RECEP_F3_4"/>
    <property type="match status" value="1"/>
</dbReference>
<feature type="transmembrane region" description="Helical" evidence="11">
    <location>
        <begin position="715"/>
        <end position="735"/>
    </location>
</feature>
<evidence type="ECO:0000256" key="4">
    <source>
        <dbReference type="ARBA" id="ARBA00022692"/>
    </source>
</evidence>
<gene>
    <name evidence="13" type="ORF">PLOB_00047067</name>
</gene>
<name>A0ABN8PSJ6_9CNID</name>
<evidence type="ECO:0000256" key="8">
    <source>
        <dbReference type="ARBA" id="ARBA00023170"/>
    </source>
</evidence>
<dbReference type="EMBL" id="CALNXK010000086">
    <property type="protein sequence ID" value="CAH3149314.1"/>
    <property type="molecule type" value="Genomic_DNA"/>
</dbReference>
<keyword evidence="3" id="KW-1003">Cell membrane</keyword>
<dbReference type="InterPro" id="IPR017979">
    <property type="entry name" value="GPCR_3_CS"/>
</dbReference>
<dbReference type="InterPro" id="IPR038550">
    <property type="entry name" value="GPCR_3_9-Cys_sf"/>
</dbReference>
<feature type="domain" description="G-protein coupled receptors family 3 profile" evidence="12">
    <location>
        <begin position="606"/>
        <end position="864"/>
    </location>
</feature>
<dbReference type="InterPro" id="IPR017978">
    <property type="entry name" value="GPCR_3_C"/>
</dbReference>
<evidence type="ECO:0000256" key="5">
    <source>
        <dbReference type="ARBA" id="ARBA00022989"/>
    </source>
</evidence>
<evidence type="ECO:0000259" key="12">
    <source>
        <dbReference type="PROSITE" id="PS50259"/>
    </source>
</evidence>
<dbReference type="InterPro" id="IPR000337">
    <property type="entry name" value="GPCR_3"/>
</dbReference>
<dbReference type="Pfam" id="PF01094">
    <property type="entry name" value="ANF_receptor"/>
    <property type="match status" value="1"/>
</dbReference>
<evidence type="ECO:0000256" key="6">
    <source>
        <dbReference type="ARBA" id="ARBA00023040"/>
    </source>
</evidence>
<dbReference type="Proteomes" id="UP001159405">
    <property type="component" value="Unassembled WGS sequence"/>
</dbReference>
<dbReference type="PRINTS" id="PR00593">
    <property type="entry name" value="MTABOTROPICR"/>
</dbReference>
<keyword evidence="14" id="KW-1185">Reference proteome</keyword>
<protein>
    <recommendedName>
        <fullName evidence="12">G-protein coupled receptors family 3 profile domain-containing protein</fullName>
    </recommendedName>
</protein>
<dbReference type="InterPro" id="IPR050726">
    <property type="entry name" value="mGluR"/>
</dbReference>
<dbReference type="Gene3D" id="2.10.50.30">
    <property type="entry name" value="GPCR, family 3, nine cysteines domain"/>
    <property type="match status" value="1"/>
</dbReference>
<feature type="transmembrane region" description="Helical" evidence="11">
    <location>
        <begin position="792"/>
        <end position="816"/>
    </location>
</feature>
<keyword evidence="7 11" id="KW-0472">Membrane</keyword>